<dbReference type="Pfam" id="PF15982">
    <property type="entry name" value="TMEM135_C_rich"/>
    <property type="match status" value="1"/>
</dbReference>
<dbReference type="InterPro" id="IPR031926">
    <property type="entry name" value="TMEM135_N"/>
</dbReference>
<keyword evidence="5 9" id="KW-1133">Transmembrane helix</keyword>
<proteinExistence type="inferred from homology"/>
<evidence type="ECO:0000256" key="2">
    <source>
        <dbReference type="ARBA" id="ARBA00008924"/>
    </source>
</evidence>
<gene>
    <name evidence="11" type="primary">LOC111924327</name>
</gene>
<feature type="domain" description="Transmembrane protein 135 N-terminal" evidence="10">
    <location>
        <begin position="78"/>
        <end position="209"/>
    </location>
</feature>
<keyword evidence="4 9" id="KW-0812">Transmembrane</keyword>
<evidence type="ECO:0000256" key="9">
    <source>
        <dbReference type="SAM" id="Phobius"/>
    </source>
</evidence>
<evidence type="ECO:0000256" key="4">
    <source>
        <dbReference type="ARBA" id="ARBA00022692"/>
    </source>
</evidence>
<evidence type="ECO:0000259" key="10">
    <source>
        <dbReference type="Pfam" id="PF15982"/>
    </source>
</evidence>
<feature type="region of interest" description="Disordered" evidence="8">
    <location>
        <begin position="45"/>
        <end position="64"/>
    </location>
</feature>
<feature type="transmembrane region" description="Helical" evidence="9">
    <location>
        <begin position="222"/>
        <end position="238"/>
    </location>
</feature>
<dbReference type="PANTHER" id="PTHR12459">
    <property type="entry name" value="TRANSMEMBRANE PROTEIN 135-RELATED"/>
    <property type="match status" value="1"/>
</dbReference>
<evidence type="ECO:0000256" key="6">
    <source>
        <dbReference type="ARBA" id="ARBA00023136"/>
    </source>
</evidence>
<dbReference type="PANTHER" id="PTHR12459:SF15">
    <property type="entry name" value="TRANSMEMBRANE PROTEIN 135"/>
    <property type="match status" value="1"/>
</dbReference>
<accession>A0A8C0TX86</accession>
<evidence type="ECO:0000313" key="11">
    <source>
        <dbReference type="Ensembl" id="ENSCCEP00000001091.1"/>
    </source>
</evidence>
<feature type="region of interest" description="Disordered" evidence="8">
    <location>
        <begin position="1"/>
        <end position="37"/>
    </location>
</feature>
<evidence type="ECO:0000256" key="3">
    <source>
        <dbReference type="ARBA" id="ARBA00014511"/>
    </source>
</evidence>
<protein>
    <recommendedName>
        <fullName evidence="3">Transmembrane protein 135</fullName>
    </recommendedName>
</protein>
<organism evidence="11 12">
    <name type="scientific">Cyanistes caeruleus</name>
    <name type="common">Eurasian blue tit</name>
    <name type="synonym">Parus caeruleus</name>
    <dbReference type="NCBI Taxonomy" id="156563"/>
    <lineage>
        <taxon>Eukaryota</taxon>
        <taxon>Metazoa</taxon>
        <taxon>Chordata</taxon>
        <taxon>Craniata</taxon>
        <taxon>Vertebrata</taxon>
        <taxon>Euteleostomi</taxon>
        <taxon>Archelosauria</taxon>
        <taxon>Archosauria</taxon>
        <taxon>Dinosauria</taxon>
        <taxon>Saurischia</taxon>
        <taxon>Theropoda</taxon>
        <taxon>Coelurosauria</taxon>
        <taxon>Aves</taxon>
        <taxon>Neognathae</taxon>
        <taxon>Neoaves</taxon>
        <taxon>Telluraves</taxon>
        <taxon>Australaves</taxon>
        <taxon>Passeriformes</taxon>
        <taxon>Paridae</taxon>
        <taxon>Cyanistes</taxon>
    </lineage>
</organism>
<sequence length="525" mass="59825">MTFNSELSVDSFPPETAQHHHDNQPSRASGSRPRHPKIRPAAILTSPSTEAQLRTSTPVPVPRRLCDRTRDTHRTHKGCYEIGHTWHPQCSWAVLHVTQSALAESLRIYGTLYLVAAILRKRKLEYYLYKLLPEILQSTSFLTANGTLYIACFCILRKMLGKFYFWSPGFGAALPASYMAILIERKSRRGLLTIYMANQATETLFRMAVARGVITPLRHGEVLLFCITAALFMFFFRCKDGLKGFTYSALKFIVGKEEIPTHSFSPEAAFSKTDRKIKQSEKVSQPMNILALTKKLMDKVCKHGPRHRCCKHYGDNCISYCIKGFIRMFSIGYLIQCCLRIPSTFRHLLTQPSRLLSLFYNKENFQLGAFLGSFVSIYKGTSCFLRWVRNLDDELHALVAGCLAGISMMFYKSTTISMYLVSKLVETIYFKGIEAGKVPYFPHADSIIYAISTSICFQAAVMEVQNLRPSYWKFLLRLTKGRFALMNRKVLDVFGTEASKNFKDFTPNLDPRYTVVPPELPLELS</sequence>
<name>A0A8C0TX86_CYACU</name>
<evidence type="ECO:0000256" key="8">
    <source>
        <dbReference type="SAM" id="MobiDB-lite"/>
    </source>
</evidence>
<evidence type="ECO:0000256" key="1">
    <source>
        <dbReference type="ARBA" id="ARBA00004127"/>
    </source>
</evidence>
<dbReference type="InterPro" id="IPR026749">
    <property type="entry name" value="Tmem135"/>
</dbReference>
<feature type="compositionally biased region" description="Polar residues" evidence="8">
    <location>
        <begin position="45"/>
        <end position="58"/>
    </location>
</feature>
<keyword evidence="6 9" id="KW-0472">Membrane</keyword>
<comment type="subcellular location">
    <subcellularLocation>
        <location evidence="1">Endomembrane system</location>
        <topology evidence="1">Multi-pass membrane protein</topology>
    </subcellularLocation>
</comment>
<evidence type="ECO:0000256" key="7">
    <source>
        <dbReference type="ARBA" id="ARBA00045417"/>
    </source>
</evidence>
<comment type="function">
    <text evidence="7">Involved in mitochondrial metabolism by regulating the balance between mitochondrial fusion and fission. May act as a regulator of mitochondrial fission that promotes DNM1L-dependent fission through activation of DNM1L. May be involved in peroxisome organization.</text>
</comment>
<dbReference type="Ensembl" id="ENSCCET00000001983.1">
    <property type="protein sequence ID" value="ENSCCEP00000001091.1"/>
    <property type="gene ID" value="ENSCCEG00000001371.1"/>
</dbReference>
<dbReference type="Pfam" id="PF02466">
    <property type="entry name" value="Tim17"/>
    <property type="match status" value="1"/>
</dbReference>
<keyword evidence="12" id="KW-1185">Reference proteome</keyword>
<dbReference type="GO" id="GO:0012505">
    <property type="term" value="C:endomembrane system"/>
    <property type="evidence" value="ECO:0007669"/>
    <property type="project" value="UniProtKB-SubCell"/>
</dbReference>
<evidence type="ECO:0000313" key="12">
    <source>
        <dbReference type="Proteomes" id="UP000694410"/>
    </source>
</evidence>
<dbReference type="Proteomes" id="UP000694410">
    <property type="component" value="Unplaced"/>
</dbReference>
<feature type="transmembrane region" description="Helical" evidence="9">
    <location>
        <begin position="163"/>
        <end position="183"/>
    </location>
</feature>
<reference evidence="11" key="1">
    <citation type="submission" date="2025-08" db="UniProtKB">
        <authorList>
            <consortium name="Ensembl"/>
        </authorList>
    </citation>
    <scope>IDENTIFICATION</scope>
</reference>
<comment type="similarity">
    <text evidence="2">Belongs to the TMEM135 family.</text>
</comment>
<reference evidence="11" key="2">
    <citation type="submission" date="2025-09" db="UniProtKB">
        <authorList>
            <consortium name="Ensembl"/>
        </authorList>
    </citation>
    <scope>IDENTIFICATION</scope>
</reference>
<evidence type="ECO:0000256" key="5">
    <source>
        <dbReference type="ARBA" id="ARBA00022989"/>
    </source>
</evidence>
<dbReference type="AlphaFoldDB" id="A0A8C0TX86"/>